<dbReference type="HAMAP" id="MF_00313">
    <property type="entry name" value="Glutaminase"/>
    <property type="match status" value="1"/>
</dbReference>
<dbReference type="InterPro" id="IPR015868">
    <property type="entry name" value="Glutaminase"/>
</dbReference>
<protein>
    <recommendedName>
        <fullName evidence="3 6">Glutaminase</fullName>
        <ecNumber evidence="3 6">3.5.1.2</ecNumber>
    </recommendedName>
</protein>
<comment type="similarity">
    <text evidence="1 6">Belongs to the glutaminase family.</text>
</comment>
<dbReference type="GO" id="GO:0006543">
    <property type="term" value="P:L-glutamine catabolic process"/>
    <property type="evidence" value="ECO:0007669"/>
    <property type="project" value="TreeGrafter"/>
</dbReference>
<feature type="binding site" evidence="6">
    <location>
        <position position="113"/>
    </location>
    <ligand>
        <name>substrate</name>
    </ligand>
</feature>
<dbReference type="Pfam" id="PF04960">
    <property type="entry name" value="Glutaminase"/>
    <property type="match status" value="1"/>
</dbReference>
<accession>M1ZMA1</accession>
<evidence type="ECO:0000256" key="2">
    <source>
        <dbReference type="ARBA" id="ARBA00011881"/>
    </source>
</evidence>
<dbReference type="Proteomes" id="UP000245423">
    <property type="component" value="Chromosome 1"/>
</dbReference>
<feature type="binding site" evidence="6">
    <location>
        <position position="240"/>
    </location>
    <ligand>
        <name>substrate</name>
    </ligand>
</feature>
<evidence type="ECO:0000256" key="1">
    <source>
        <dbReference type="ARBA" id="ARBA00011076"/>
    </source>
</evidence>
<dbReference type="PANTHER" id="PTHR12544">
    <property type="entry name" value="GLUTAMINASE"/>
    <property type="match status" value="1"/>
</dbReference>
<keyword evidence="6" id="KW-0007">Acetylation</keyword>
<dbReference type="OrthoDB" id="9788822at2"/>
<organism evidence="7 8">
    <name type="scientific">[Clostridium] ultunense Esp</name>
    <dbReference type="NCBI Taxonomy" id="1288971"/>
    <lineage>
        <taxon>Bacteria</taxon>
        <taxon>Bacillati</taxon>
        <taxon>Bacillota</taxon>
        <taxon>Tissierellia</taxon>
        <taxon>Tissierellales</taxon>
        <taxon>Tepidimicrobiaceae</taxon>
        <taxon>Schnuerera</taxon>
    </lineage>
</organism>
<dbReference type="EC" id="3.5.1.2" evidence="3 6"/>
<dbReference type="AlphaFoldDB" id="M1ZMA1"/>
<dbReference type="EMBL" id="LT669839">
    <property type="protein sequence ID" value="SHD77789.1"/>
    <property type="molecule type" value="Genomic_DNA"/>
</dbReference>
<dbReference type="HOGENOM" id="CLU_027932_1_0_9"/>
<dbReference type="RefSeq" id="WP_005588995.1">
    <property type="nucleotide sequence ID" value="NZ_LT669839.1"/>
</dbReference>
<dbReference type="InterPro" id="IPR012338">
    <property type="entry name" value="Beta-lactam/transpept-like"/>
</dbReference>
<comment type="subunit">
    <text evidence="2 6">Homotetramer.</text>
</comment>
<sequence length="305" mass="33363">MKELLDGLVEKNKALIKYGQVANYIPLLGNADPKDLGVCIIDNLGSIYSSGIYNKKFTIQSISKVIALMLAIMDKGEEEVFKKVGMEPTDEPFNSLYKLDIPYGDKPANPMINAGAIVTTSLINGNGEEKLNRLLEFLRKITGNDTINYNEEVYLSEKTTGNKNRAIAYLLKNKGLIEEKVEDILDIYFKQCSIEMDCQDIAKIGIFLANKGRVLNTGEKLLDNKTNSTIIAIMTTSGMYDFSGEYAVRVGIPSKSGVSGGILASVPNRLGIGVYGPALDQYGNSIAGYGILKDLSEELNLSIFT</sequence>
<evidence type="ECO:0000256" key="5">
    <source>
        <dbReference type="ARBA" id="ARBA00049534"/>
    </source>
</evidence>
<dbReference type="NCBIfam" id="TIGR03814">
    <property type="entry name" value="Gln_ase"/>
    <property type="match status" value="1"/>
</dbReference>
<keyword evidence="8" id="KW-1185">Reference proteome</keyword>
<reference evidence="7 8" key="1">
    <citation type="submission" date="2016-11" db="EMBL/GenBank/DDBJ databases">
        <authorList>
            <person name="Manzoor S."/>
        </authorList>
    </citation>
    <scope>NUCLEOTIDE SEQUENCE [LARGE SCALE GENOMIC DNA]</scope>
    <source>
        <strain evidence="7">Clostridium ultunense strain Esp</strain>
    </source>
</reference>
<dbReference type="FunFam" id="3.40.710.10:FF:000005">
    <property type="entry name" value="Glutaminase"/>
    <property type="match status" value="1"/>
</dbReference>
<evidence type="ECO:0000313" key="7">
    <source>
        <dbReference type="EMBL" id="SHD77789.1"/>
    </source>
</evidence>
<dbReference type="GO" id="GO:0006537">
    <property type="term" value="P:glutamate biosynthetic process"/>
    <property type="evidence" value="ECO:0007669"/>
    <property type="project" value="TreeGrafter"/>
</dbReference>
<keyword evidence="4 6" id="KW-0378">Hydrolase</keyword>
<name>M1ZMA1_9FIRM</name>
<feature type="binding site" evidence="6">
    <location>
        <position position="61"/>
    </location>
    <ligand>
        <name>substrate</name>
    </ligand>
</feature>
<evidence type="ECO:0000256" key="3">
    <source>
        <dbReference type="ARBA" id="ARBA00012918"/>
    </source>
</evidence>
<evidence type="ECO:0000313" key="8">
    <source>
        <dbReference type="Proteomes" id="UP000245423"/>
    </source>
</evidence>
<dbReference type="SUPFAM" id="SSF56601">
    <property type="entry name" value="beta-lactamase/transpeptidase-like"/>
    <property type="match status" value="1"/>
</dbReference>
<dbReference type="PANTHER" id="PTHR12544:SF29">
    <property type="entry name" value="GLUTAMINASE"/>
    <property type="match status" value="1"/>
</dbReference>
<evidence type="ECO:0000256" key="6">
    <source>
        <dbReference type="HAMAP-Rule" id="MF_00313"/>
    </source>
</evidence>
<proteinExistence type="inferred from homology"/>
<evidence type="ECO:0000256" key="4">
    <source>
        <dbReference type="ARBA" id="ARBA00022801"/>
    </source>
</evidence>
<dbReference type="GO" id="GO:0004359">
    <property type="term" value="F:glutaminase activity"/>
    <property type="evidence" value="ECO:0007669"/>
    <property type="project" value="UniProtKB-UniRule"/>
</dbReference>
<feature type="binding site" evidence="6">
    <location>
        <position position="157"/>
    </location>
    <ligand>
        <name>substrate</name>
    </ligand>
</feature>
<feature type="binding site" evidence="6">
    <location>
        <position position="164"/>
    </location>
    <ligand>
        <name>substrate</name>
    </ligand>
</feature>
<comment type="catalytic activity">
    <reaction evidence="5 6">
        <text>L-glutamine + H2O = L-glutamate + NH4(+)</text>
        <dbReference type="Rhea" id="RHEA:15889"/>
        <dbReference type="ChEBI" id="CHEBI:15377"/>
        <dbReference type="ChEBI" id="CHEBI:28938"/>
        <dbReference type="ChEBI" id="CHEBI:29985"/>
        <dbReference type="ChEBI" id="CHEBI:58359"/>
        <dbReference type="EC" id="3.5.1.2"/>
    </reaction>
</comment>
<dbReference type="Gene3D" id="3.40.710.10">
    <property type="entry name" value="DD-peptidase/beta-lactamase superfamily"/>
    <property type="match status" value="1"/>
</dbReference>
<feature type="binding site" evidence="6">
    <location>
        <position position="258"/>
    </location>
    <ligand>
        <name>substrate</name>
    </ligand>
</feature>
<gene>
    <name evidence="6 7" type="primary">glsA</name>
    <name evidence="7" type="ORF">CUESP1_2443</name>
</gene>
<feature type="binding site" evidence="6">
    <location>
        <position position="188"/>
    </location>
    <ligand>
        <name>substrate</name>
    </ligand>
</feature>